<accession>A0AAD4YL05</accession>
<evidence type="ECO:0000313" key="2">
    <source>
        <dbReference type="EMBL" id="KAI5312654.1"/>
    </source>
</evidence>
<evidence type="ECO:0000256" key="1">
    <source>
        <dbReference type="SAM" id="MobiDB-lite"/>
    </source>
</evidence>
<keyword evidence="3" id="KW-1185">Reference proteome</keyword>
<protein>
    <submittedName>
        <fullName evidence="2">Uncharacterized protein</fullName>
    </submittedName>
</protein>
<name>A0AAD4YL05_PRUDU</name>
<proteinExistence type="predicted"/>
<comment type="caution">
    <text evidence="2">The sequence shown here is derived from an EMBL/GenBank/DDBJ whole genome shotgun (WGS) entry which is preliminary data.</text>
</comment>
<sequence>MWASILISQDLPYSLMMNKADTAEKENPPAKIIEREGSTNPPDANSGRGEKMPNVPSKVGDTPVGNIVPPQLFLQPRKIL</sequence>
<organism evidence="2 3">
    <name type="scientific">Prunus dulcis</name>
    <name type="common">Almond</name>
    <name type="synonym">Amygdalus dulcis</name>
    <dbReference type="NCBI Taxonomy" id="3755"/>
    <lineage>
        <taxon>Eukaryota</taxon>
        <taxon>Viridiplantae</taxon>
        <taxon>Streptophyta</taxon>
        <taxon>Embryophyta</taxon>
        <taxon>Tracheophyta</taxon>
        <taxon>Spermatophyta</taxon>
        <taxon>Magnoliopsida</taxon>
        <taxon>eudicotyledons</taxon>
        <taxon>Gunneridae</taxon>
        <taxon>Pentapetalae</taxon>
        <taxon>rosids</taxon>
        <taxon>fabids</taxon>
        <taxon>Rosales</taxon>
        <taxon>Rosaceae</taxon>
        <taxon>Amygdaloideae</taxon>
        <taxon>Amygdaleae</taxon>
        <taxon>Prunus</taxon>
    </lineage>
</organism>
<dbReference type="AlphaFoldDB" id="A0AAD4YL05"/>
<reference evidence="2 3" key="1">
    <citation type="journal article" date="2022" name="G3 (Bethesda)">
        <title>Whole-genome sequence and methylome profiling of the almond [Prunus dulcis (Mill.) D.A. Webb] cultivar 'Nonpareil'.</title>
        <authorList>
            <person name="D'Amico-Willman K.M."/>
            <person name="Ouma W.Z."/>
            <person name="Meulia T."/>
            <person name="Sideli G.M."/>
            <person name="Gradziel T.M."/>
            <person name="Fresnedo-Ramirez J."/>
        </authorList>
    </citation>
    <scope>NUCLEOTIDE SEQUENCE [LARGE SCALE GENOMIC DNA]</scope>
    <source>
        <strain evidence="2">Clone GOH B32 T37-40</strain>
    </source>
</reference>
<dbReference type="Proteomes" id="UP001054821">
    <property type="component" value="Chromosome 8"/>
</dbReference>
<evidence type="ECO:0000313" key="3">
    <source>
        <dbReference type="Proteomes" id="UP001054821"/>
    </source>
</evidence>
<gene>
    <name evidence="2" type="ORF">L3X38_041827</name>
</gene>
<feature type="compositionally biased region" description="Basic and acidic residues" evidence="1">
    <location>
        <begin position="21"/>
        <end position="37"/>
    </location>
</feature>
<feature type="region of interest" description="Disordered" evidence="1">
    <location>
        <begin position="19"/>
        <end position="68"/>
    </location>
</feature>
<dbReference type="EMBL" id="JAJFAZ020000008">
    <property type="protein sequence ID" value="KAI5312654.1"/>
    <property type="molecule type" value="Genomic_DNA"/>
</dbReference>